<reference evidence="9 10" key="1">
    <citation type="journal article" date="2016" name="Nat. Commun.">
        <title>Thousands of microbial genomes shed light on interconnected biogeochemical processes in an aquifer system.</title>
        <authorList>
            <person name="Anantharaman K."/>
            <person name="Brown C.T."/>
            <person name="Hug L.A."/>
            <person name="Sharon I."/>
            <person name="Castelle C.J."/>
            <person name="Probst A.J."/>
            <person name="Thomas B.C."/>
            <person name="Singh A."/>
            <person name="Wilkins M.J."/>
            <person name="Karaoz U."/>
            <person name="Brodie E.L."/>
            <person name="Williams K.H."/>
            <person name="Hubbard S.S."/>
            <person name="Banfield J.F."/>
        </authorList>
    </citation>
    <scope>NUCLEOTIDE SEQUENCE [LARGE SCALE GENOMIC DNA]</scope>
</reference>
<dbReference type="AlphaFoldDB" id="A0A1F8B7D3"/>
<feature type="transmembrane region" description="Helical" evidence="7">
    <location>
        <begin position="79"/>
        <end position="97"/>
    </location>
</feature>
<feature type="transmembrane region" description="Helical" evidence="7">
    <location>
        <begin position="12"/>
        <end position="35"/>
    </location>
</feature>
<dbReference type="Proteomes" id="UP000177501">
    <property type="component" value="Unassembled WGS sequence"/>
</dbReference>
<keyword evidence="3" id="KW-1003">Cell membrane</keyword>
<organism evidence="9 10">
    <name type="scientific">Candidatus Woesebacteria bacterium RIFCSPLOWO2_01_FULL_37_19</name>
    <dbReference type="NCBI Taxonomy" id="1802514"/>
    <lineage>
        <taxon>Bacteria</taxon>
        <taxon>Candidatus Woeseibacteriota</taxon>
    </lineage>
</organism>
<feature type="transmembrane region" description="Helical" evidence="7">
    <location>
        <begin position="359"/>
        <end position="381"/>
    </location>
</feature>
<feature type="transmembrane region" description="Helical" evidence="7">
    <location>
        <begin position="387"/>
        <end position="405"/>
    </location>
</feature>
<feature type="transmembrane region" description="Helical" evidence="7">
    <location>
        <begin position="226"/>
        <end position="249"/>
    </location>
</feature>
<dbReference type="InterPro" id="IPR011701">
    <property type="entry name" value="MFS"/>
</dbReference>
<name>A0A1F8B7D3_9BACT</name>
<evidence type="ECO:0000313" key="10">
    <source>
        <dbReference type="Proteomes" id="UP000177501"/>
    </source>
</evidence>
<dbReference type="GO" id="GO:0005886">
    <property type="term" value="C:plasma membrane"/>
    <property type="evidence" value="ECO:0007669"/>
    <property type="project" value="UniProtKB-SubCell"/>
</dbReference>
<dbReference type="SUPFAM" id="SSF103473">
    <property type="entry name" value="MFS general substrate transporter"/>
    <property type="match status" value="1"/>
</dbReference>
<sequence length="419" mass="46288">MTADYVKLFKNFNFLYIWSSQILSQLTINILNFLILIKLFQETSSPIATAMLWVSIAIPAIIVGPFASASVDLFDKKKILIITNLLQAITIFVYAIGNLSSIFLLYIIAFTYSLLNQFYVPAELATIPTVVKTESLSFANGLFLFTQQGSMIVGFAVAGLLKNFIGFRSSIIVCSLYLFLAFLSVLKLPSMRPKVKIRFKGFEDAFAEFFLNIAKGYKFIRGNPKIFMPLSLLIGIQIIVAVMAVNTPIIAKQLINISLDFAAALLIVPAGVGALVGSLIIPRMIKKGVRKIRIIKFFLITIAISFFILSAFVGSVSQIISLGLTMILIFTLGVSFMGINIPAQTFLQEKTPGGYRGRVFGNFWFLTTIANIIPVIMSGLVSELFGARFLVFLIFAIFTIVYFYVNNYSTGLIGNGAKN</sequence>
<feature type="transmembrane region" description="Helical" evidence="7">
    <location>
        <begin position="47"/>
        <end position="67"/>
    </location>
</feature>
<dbReference type="PROSITE" id="PS50850">
    <property type="entry name" value="MFS"/>
    <property type="match status" value="1"/>
</dbReference>
<proteinExistence type="predicted"/>
<dbReference type="InterPro" id="IPR020846">
    <property type="entry name" value="MFS_dom"/>
</dbReference>
<dbReference type="Gene3D" id="1.20.1250.20">
    <property type="entry name" value="MFS general substrate transporter like domains"/>
    <property type="match status" value="1"/>
</dbReference>
<dbReference type="GO" id="GO:0022857">
    <property type="term" value="F:transmembrane transporter activity"/>
    <property type="evidence" value="ECO:0007669"/>
    <property type="project" value="InterPro"/>
</dbReference>
<feature type="transmembrane region" description="Helical" evidence="7">
    <location>
        <begin position="294"/>
        <end position="313"/>
    </location>
</feature>
<keyword evidence="5 7" id="KW-1133">Transmembrane helix</keyword>
<dbReference type="EMBL" id="MGHA01000034">
    <property type="protein sequence ID" value="OGM59325.1"/>
    <property type="molecule type" value="Genomic_DNA"/>
</dbReference>
<evidence type="ECO:0000256" key="6">
    <source>
        <dbReference type="ARBA" id="ARBA00023136"/>
    </source>
</evidence>
<keyword evidence="4 7" id="KW-0812">Transmembrane</keyword>
<dbReference type="PANTHER" id="PTHR43266:SF2">
    <property type="entry name" value="MAJOR FACILITATOR SUPERFAMILY (MFS) PROFILE DOMAIN-CONTAINING PROTEIN"/>
    <property type="match status" value="1"/>
</dbReference>
<feature type="transmembrane region" description="Helical" evidence="7">
    <location>
        <begin position="141"/>
        <end position="161"/>
    </location>
</feature>
<comment type="caution">
    <text evidence="9">The sequence shown here is derived from an EMBL/GenBank/DDBJ whole genome shotgun (WGS) entry which is preliminary data.</text>
</comment>
<evidence type="ECO:0000256" key="4">
    <source>
        <dbReference type="ARBA" id="ARBA00022692"/>
    </source>
</evidence>
<gene>
    <name evidence="9" type="ORF">A2955_03290</name>
</gene>
<protein>
    <recommendedName>
        <fullName evidence="8">Major facilitator superfamily (MFS) profile domain-containing protein</fullName>
    </recommendedName>
</protein>
<evidence type="ECO:0000256" key="1">
    <source>
        <dbReference type="ARBA" id="ARBA00004651"/>
    </source>
</evidence>
<feature type="transmembrane region" description="Helical" evidence="7">
    <location>
        <begin position="261"/>
        <end position="282"/>
    </location>
</feature>
<feature type="transmembrane region" description="Helical" evidence="7">
    <location>
        <begin position="319"/>
        <end position="339"/>
    </location>
</feature>
<dbReference type="InterPro" id="IPR036259">
    <property type="entry name" value="MFS_trans_sf"/>
</dbReference>
<evidence type="ECO:0000256" key="7">
    <source>
        <dbReference type="SAM" id="Phobius"/>
    </source>
</evidence>
<evidence type="ECO:0000256" key="2">
    <source>
        <dbReference type="ARBA" id="ARBA00022448"/>
    </source>
</evidence>
<keyword evidence="6 7" id="KW-0472">Membrane</keyword>
<dbReference type="STRING" id="1802514.A2955_03290"/>
<dbReference type="PANTHER" id="PTHR43266">
    <property type="entry name" value="MACROLIDE-EFFLUX PROTEIN"/>
    <property type="match status" value="1"/>
</dbReference>
<evidence type="ECO:0000259" key="8">
    <source>
        <dbReference type="PROSITE" id="PS50850"/>
    </source>
</evidence>
<comment type="subcellular location">
    <subcellularLocation>
        <location evidence="1">Cell membrane</location>
        <topology evidence="1">Multi-pass membrane protein</topology>
    </subcellularLocation>
</comment>
<accession>A0A1F8B7D3</accession>
<evidence type="ECO:0000256" key="3">
    <source>
        <dbReference type="ARBA" id="ARBA00022475"/>
    </source>
</evidence>
<feature type="domain" description="Major facilitator superfamily (MFS) profile" evidence="8">
    <location>
        <begin position="223"/>
        <end position="419"/>
    </location>
</feature>
<dbReference type="Pfam" id="PF07690">
    <property type="entry name" value="MFS_1"/>
    <property type="match status" value="1"/>
</dbReference>
<evidence type="ECO:0000313" key="9">
    <source>
        <dbReference type="EMBL" id="OGM59325.1"/>
    </source>
</evidence>
<keyword evidence="2" id="KW-0813">Transport</keyword>
<dbReference type="CDD" id="cd06173">
    <property type="entry name" value="MFS_MefA_like"/>
    <property type="match status" value="1"/>
</dbReference>
<feature type="transmembrane region" description="Helical" evidence="7">
    <location>
        <begin position="167"/>
        <end position="188"/>
    </location>
</feature>
<evidence type="ECO:0000256" key="5">
    <source>
        <dbReference type="ARBA" id="ARBA00022989"/>
    </source>
</evidence>